<dbReference type="EMBL" id="VFSU01000028">
    <property type="protein sequence ID" value="TPE60191.1"/>
    <property type="molecule type" value="Genomic_DNA"/>
</dbReference>
<keyword evidence="11 13" id="KW-0472">Membrane</keyword>
<gene>
    <name evidence="14" type="ORF">FJQ54_12360</name>
</gene>
<reference evidence="14 15" key="1">
    <citation type="submission" date="2019-06" db="EMBL/GenBank/DDBJ databases">
        <authorList>
            <person name="Lee I."/>
            <person name="Jang G.I."/>
            <person name="Hwang C.Y."/>
        </authorList>
    </citation>
    <scope>NUCLEOTIDE SEQUENCE [LARGE SCALE GENOMIC DNA]</scope>
    <source>
        <strain evidence="14 15">PAMC 28131</strain>
    </source>
</reference>
<dbReference type="InterPro" id="IPR045863">
    <property type="entry name" value="CorA_TM1_TM2"/>
</dbReference>
<evidence type="ECO:0000256" key="7">
    <source>
        <dbReference type="ARBA" id="ARBA00022692"/>
    </source>
</evidence>
<sequence>MLRLHLPDVRTAPLSAEVAAGGGLPLQPAPGADEIRAAVWIDLAFPLPHERQAVEDALGISLPDKADMMEIEASSRVYREAGAHVMNVLMVVGVDSHEPAAVPVSLILMPDRLITVRYSDPSAFRTLDQSCTRVPAGANSRSLLYRLIENVVDRTADILERMGNEIDSLSGQVFGRDQPKTLRLSTDDLQTILRRIGTTQFVLNKVHDSLVTLARATNFLQVGTTETDGNGKSQLSRIDKVGREQLKSVARDVASLSENCSYLTSHTGFLLDAALGRISIEQNAIVKIFSVAAVIFLPPTLVASVYGMNFVHMPELEWVGGYPMALGLMVLSAVLPYLWFKSKGWL</sequence>
<dbReference type="InterPro" id="IPR002523">
    <property type="entry name" value="MgTranspt_CorA/ZnTranspt_ZntB"/>
</dbReference>
<feature type="transmembrane region" description="Helical" evidence="13">
    <location>
        <begin position="320"/>
        <end position="340"/>
    </location>
</feature>
<keyword evidence="8" id="KW-0460">Magnesium</keyword>
<dbReference type="OrthoDB" id="9803416at2"/>
<dbReference type="PANTHER" id="PTHR47685:SF1">
    <property type="entry name" value="MAGNESIUM TRANSPORT PROTEIN CORA"/>
    <property type="match status" value="1"/>
</dbReference>
<dbReference type="InterPro" id="IPR045861">
    <property type="entry name" value="CorA_cytoplasmic_dom"/>
</dbReference>
<dbReference type="FunFam" id="1.20.58.340:FF:000001">
    <property type="entry name" value="Magnesium transport protein CorA"/>
    <property type="match status" value="1"/>
</dbReference>
<protein>
    <recommendedName>
        <fullName evidence="3">Magnesium transport protein CorA</fullName>
    </recommendedName>
</protein>
<keyword evidence="5" id="KW-1003">Cell membrane</keyword>
<evidence type="ECO:0000256" key="10">
    <source>
        <dbReference type="ARBA" id="ARBA00023065"/>
    </source>
</evidence>
<dbReference type="CDD" id="cd12837">
    <property type="entry name" value="EcCorA-like_u1"/>
    <property type="match status" value="1"/>
</dbReference>
<evidence type="ECO:0000256" key="6">
    <source>
        <dbReference type="ARBA" id="ARBA00022519"/>
    </source>
</evidence>
<keyword evidence="10" id="KW-0406">Ion transport</keyword>
<dbReference type="GO" id="GO:0015087">
    <property type="term" value="F:cobalt ion transmembrane transporter activity"/>
    <property type="evidence" value="ECO:0007669"/>
    <property type="project" value="TreeGrafter"/>
</dbReference>
<dbReference type="AlphaFoldDB" id="A0A501XHT3"/>
<evidence type="ECO:0000256" key="4">
    <source>
        <dbReference type="ARBA" id="ARBA00022448"/>
    </source>
</evidence>
<dbReference type="PANTHER" id="PTHR47685">
    <property type="entry name" value="MAGNESIUM TRANSPORT PROTEIN CORA"/>
    <property type="match status" value="1"/>
</dbReference>
<dbReference type="Gene3D" id="1.20.58.340">
    <property type="entry name" value="Magnesium transport protein CorA, transmembrane region"/>
    <property type="match status" value="2"/>
</dbReference>
<evidence type="ECO:0000313" key="14">
    <source>
        <dbReference type="EMBL" id="TPE60191.1"/>
    </source>
</evidence>
<comment type="similarity">
    <text evidence="2">Belongs to the CorA metal ion transporter (MIT) (TC 1.A.35) family.</text>
</comment>
<organism evidence="14 15">
    <name type="scientific">Sandaracinobacter neustonicus</name>
    <dbReference type="NCBI Taxonomy" id="1715348"/>
    <lineage>
        <taxon>Bacteria</taxon>
        <taxon>Pseudomonadati</taxon>
        <taxon>Pseudomonadota</taxon>
        <taxon>Alphaproteobacteria</taxon>
        <taxon>Sphingomonadales</taxon>
        <taxon>Sphingosinicellaceae</taxon>
        <taxon>Sandaracinobacter</taxon>
    </lineage>
</organism>
<dbReference type="Pfam" id="PF01544">
    <property type="entry name" value="CorA"/>
    <property type="match status" value="1"/>
</dbReference>
<dbReference type="Gene3D" id="3.30.460.20">
    <property type="entry name" value="CorA soluble domain-like"/>
    <property type="match status" value="1"/>
</dbReference>
<keyword evidence="7 13" id="KW-0812">Transmembrane</keyword>
<dbReference type="SUPFAM" id="SSF143865">
    <property type="entry name" value="CorA soluble domain-like"/>
    <property type="match status" value="1"/>
</dbReference>
<evidence type="ECO:0000256" key="11">
    <source>
        <dbReference type="ARBA" id="ARBA00023136"/>
    </source>
</evidence>
<dbReference type="InterPro" id="IPR050829">
    <property type="entry name" value="CorA_MIT"/>
</dbReference>
<evidence type="ECO:0000256" key="12">
    <source>
        <dbReference type="ARBA" id="ARBA00034269"/>
    </source>
</evidence>
<evidence type="ECO:0000256" key="8">
    <source>
        <dbReference type="ARBA" id="ARBA00022842"/>
    </source>
</evidence>
<evidence type="ECO:0000256" key="9">
    <source>
        <dbReference type="ARBA" id="ARBA00022989"/>
    </source>
</evidence>
<comment type="caution">
    <text evidence="14">The sequence shown here is derived from an EMBL/GenBank/DDBJ whole genome shotgun (WGS) entry which is preliminary data.</text>
</comment>
<dbReference type="Proteomes" id="UP000319897">
    <property type="component" value="Unassembled WGS sequence"/>
</dbReference>
<evidence type="ECO:0000256" key="5">
    <source>
        <dbReference type="ARBA" id="ARBA00022475"/>
    </source>
</evidence>
<keyword evidence="4" id="KW-0813">Transport</keyword>
<dbReference type="GO" id="GO:0015095">
    <property type="term" value="F:magnesium ion transmembrane transporter activity"/>
    <property type="evidence" value="ECO:0007669"/>
    <property type="project" value="TreeGrafter"/>
</dbReference>
<accession>A0A501XHT3</accession>
<keyword evidence="6" id="KW-0997">Cell inner membrane</keyword>
<keyword evidence="15" id="KW-1185">Reference proteome</keyword>
<evidence type="ECO:0000313" key="15">
    <source>
        <dbReference type="Proteomes" id="UP000319897"/>
    </source>
</evidence>
<comment type="subcellular location">
    <subcellularLocation>
        <location evidence="1">Cell inner membrane</location>
        <topology evidence="1">Multi-pass membrane protein</topology>
    </subcellularLocation>
</comment>
<proteinExistence type="inferred from homology"/>
<comment type="catalytic activity">
    <reaction evidence="12">
        <text>Mg(2+)(in) = Mg(2+)(out)</text>
        <dbReference type="Rhea" id="RHEA:29827"/>
        <dbReference type="ChEBI" id="CHEBI:18420"/>
    </reaction>
</comment>
<feature type="transmembrane region" description="Helical" evidence="13">
    <location>
        <begin position="284"/>
        <end position="308"/>
    </location>
</feature>
<dbReference type="GO" id="GO:0015099">
    <property type="term" value="F:nickel cation transmembrane transporter activity"/>
    <property type="evidence" value="ECO:0007669"/>
    <property type="project" value="TreeGrafter"/>
</dbReference>
<keyword evidence="9 13" id="KW-1133">Transmembrane helix</keyword>
<evidence type="ECO:0000256" key="1">
    <source>
        <dbReference type="ARBA" id="ARBA00004429"/>
    </source>
</evidence>
<evidence type="ECO:0000256" key="2">
    <source>
        <dbReference type="ARBA" id="ARBA00009765"/>
    </source>
</evidence>
<dbReference type="RefSeq" id="WP_140928717.1">
    <property type="nucleotide sequence ID" value="NZ_VFSU01000028.1"/>
</dbReference>
<evidence type="ECO:0000256" key="13">
    <source>
        <dbReference type="SAM" id="Phobius"/>
    </source>
</evidence>
<evidence type="ECO:0000256" key="3">
    <source>
        <dbReference type="ARBA" id="ARBA00019439"/>
    </source>
</evidence>
<dbReference type="SUPFAM" id="SSF144083">
    <property type="entry name" value="Magnesium transport protein CorA, transmembrane region"/>
    <property type="match status" value="1"/>
</dbReference>
<dbReference type="GO" id="GO:0005886">
    <property type="term" value="C:plasma membrane"/>
    <property type="evidence" value="ECO:0007669"/>
    <property type="project" value="UniProtKB-SubCell"/>
</dbReference>
<name>A0A501XHT3_9SPHN</name>